<protein>
    <submittedName>
        <fullName evidence="3">ABC transporter family substrate-binding protein</fullName>
    </submittedName>
</protein>
<dbReference type="Pfam" id="PF00496">
    <property type="entry name" value="SBP_bac_5"/>
    <property type="match status" value="1"/>
</dbReference>
<dbReference type="EMBL" id="JADKMY010000001">
    <property type="protein sequence ID" value="MBF4553235.1"/>
    <property type="molecule type" value="Genomic_DNA"/>
</dbReference>
<comment type="caution">
    <text evidence="3">The sequence shown here is derived from an EMBL/GenBank/DDBJ whole genome shotgun (WGS) entry which is preliminary data.</text>
</comment>
<dbReference type="Gene3D" id="3.40.190.10">
    <property type="entry name" value="Periplasmic binding protein-like II"/>
    <property type="match status" value="1"/>
</dbReference>
<sequence length="566" mass="60227">MATPLSILLLVACQANPGDAPTVEDPASTEAETTQPTAPPNAEELELHVGVGQFTDNLNPHLTGNVNPVVMGIADLTLPSTFRRAGESWEMDPDLLKSVQPNDPAAPTEVTYTLNPAAQWSDGTPVTISDFRYLSEEIGSNPAASEAASYGLIKSIEPTRSGAIAVKFAEPFAGWQTLFRHLLPSHIYGAENHPFSTMMDGAMAASGGPYSVSSIDEGRGKVELRRNDRYWGTTTAATDQLIFDRMPDLSTGMQMLRSQQIEMMISQPSEITNIALKSLPDVQHRTVDRGVDLSLSMNVRSSVLDTAEKRGEVLRELNPALIAQIATENAQAQRPAQPEIEAVAVSAPGQGEPQGEVPAPEDMRKLGRSEADGVLVIGAPTDDQAAVSAARVAADQLKSAGIAARVVTKEASALFREDVPGGTVDMLVSWQKTARSGADYLDQFSCVERKTAVRAGVASDKKLLPYSGNVTGYCDPELNKQLGAVVTGQSTLDSQRGSIEGHIAEANIVVPLVRDQLTVALGEGIEGPAASLDAWAVDPYSAVMVTAPEWKKRHGTSESVPLEGEN</sequence>
<name>A0ABR9ZIH7_9CORY</name>
<evidence type="ECO:0000256" key="1">
    <source>
        <dbReference type="SAM" id="MobiDB-lite"/>
    </source>
</evidence>
<dbReference type="SUPFAM" id="SSF53850">
    <property type="entry name" value="Periplasmic binding protein-like II"/>
    <property type="match status" value="1"/>
</dbReference>
<dbReference type="InterPro" id="IPR000914">
    <property type="entry name" value="SBP_5_dom"/>
</dbReference>
<dbReference type="PANTHER" id="PTHR30290:SF65">
    <property type="entry name" value="MONOACYL PHOSPHATIDYLINOSITOL TETRAMANNOSIDE-BINDING PROTEIN LPQW-RELATED"/>
    <property type="match status" value="1"/>
</dbReference>
<dbReference type="PANTHER" id="PTHR30290">
    <property type="entry name" value="PERIPLASMIC BINDING COMPONENT OF ABC TRANSPORTER"/>
    <property type="match status" value="1"/>
</dbReference>
<dbReference type="InterPro" id="IPR039424">
    <property type="entry name" value="SBP_5"/>
</dbReference>
<organism evidence="3 4">
    <name type="scientific">Corynebacterium suicordis DSM 45110</name>
    <dbReference type="NCBI Taxonomy" id="1121369"/>
    <lineage>
        <taxon>Bacteria</taxon>
        <taxon>Bacillati</taxon>
        <taxon>Actinomycetota</taxon>
        <taxon>Actinomycetes</taxon>
        <taxon>Mycobacteriales</taxon>
        <taxon>Corynebacteriaceae</taxon>
        <taxon>Corynebacterium</taxon>
    </lineage>
</organism>
<feature type="region of interest" description="Disordered" evidence="1">
    <location>
        <begin position="19"/>
        <end position="40"/>
    </location>
</feature>
<accession>A0ABR9ZIH7</accession>
<dbReference type="Gene3D" id="3.90.76.10">
    <property type="entry name" value="Dipeptide-binding Protein, Domain 1"/>
    <property type="match status" value="1"/>
</dbReference>
<keyword evidence="4" id="KW-1185">Reference proteome</keyword>
<evidence type="ECO:0000313" key="4">
    <source>
        <dbReference type="Proteomes" id="UP000635902"/>
    </source>
</evidence>
<dbReference type="Proteomes" id="UP000635902">
    <property type="component" value="Unassembled WGS sequence"/>
</dbReference>
<feature type="domain" description="Solute-binding protein family 5" evidence="2">
    <location>
        <begin position="93"/>
        <end position="437"/>
    </location>
</feature>
<dbReference type="CDD" id="cd08501">
    <property type="entry name" value="PBP2_Lpqw"/>
    <property type="match status" value="1"/>
</dbReference>
<proteinExistence type="predicted"/>
<evidence type="ECO:0000313" key="3">
    <source>
        <dbReference type="EMBL" id="MBF4553235.1"/>
    </source>
</evidence>
<reference evidence="3 4" key="1">
    <citation type="submission" date="2020-10" db="EMBL/GenBank/DDBJ databases">
        <title>Novel species in genus Corynebacterium.</title>
        <authorList>
            <person name="Zhang G."/>
        </authorList>
    </citation>
    <scope>NUCLEOTIDE SEQUENCE [LARGE SCALE GENOMIC DNA]</scope>
    <source>
        <strain evidence="3 4">DSM 45110</strain>
    </source>
</reference>
<dbReference type="RefSeq" id="WP_194556062.1">
    <property type="nucleotide sequence ID" value="NZ_JADKMY010000001.1"/>
</dbReference>
<feature type="compositionally biased region" description="Low complexity" evidence="1">
    <location>
        <begin position="26"/>
        <end position="40"/>
    </location>
</feature>
<dbReference type="Gene3D" id="3.10.105.10">
    <property type="entry name" value="Dipeptide-binding Protein, Domain 3"/>
    <property type="match status" value="1"/>
</dbReference>
<evidence type="ECO:0000259" key="2">
    <source>
        <dbReference type="Pfam" id="PF00496"/>
    </source>
</evidence>
<gene>
    <name evidence="3" type="ORF">IRY30_03950</name>
</gene>